<dbReference type="InterPro" id="IPR029058">
    <property type="entry name" value="AB_hydrolase_fold"/>
</dbReference>
<dbReference type="RefSeq" id="WP_175486372.1">
    <property type="nucleotide sequence ID" value="NZ_FOIE01000002.1"/>
</dbReference>
<dbReference type="SUPFAM" id="SSF53474">
    <property type="entry name" value="alpha/beta-Hydrolases"/>
    <property type="match status" value="1"/>
</dbReference>
<proteinExistence type="predicted"/>
<gene>
    <name evidence="1" type="ORF">SAMN04488546_0972</name>
</gene>
<dbReference type="EMBL" id="FOIE01000002">
    <property type="protein sequence ID" value="SES98032.1"/>
    <property type="molecule type" value="Genomic_DNA"/>
</dbReference>
<evidence type="ECO:0000313" key="2">
    <source>
        <dbReference type="Proteomes" id="UP000198507"/>
    </source>
</evidence>
<sequence length="212" mass="22309">MSSWLLVHPPLLGPAVLQPLAAELRQRGSSVAVPDLRAAVETAPGWPQRWAAAAAAAGPAEVVVGFSGAGIVLPAVAAAVGARRVVWLDAVLPTGTWPDDVRELTAPLVRDGRIADWTAWWGPDAMTGLLPDERLRAAVLAEGHELPADFYDVAVPVPDRWPDDDVRYVHLSPAYGEEAAAARARGWPVVGDGAGEHLDVANEPARVADLIG</sequence>
<dbReference type="Proteomes" id="UP000198507">
    <property type="component" value="Unassembled WGS sequence"/>
</dbReference>
<evidence type="ECO:0000313" key="1">
    <source>
        <dbReference type="EMBL" id="SES98032.1"/>
    </source>
</evidence>
<keyword evidence="2" id="KW-1185">Reference proteome</keyword>
<name>A0A1I0AWS0_9ACTN</name>
<dbReference type="AlphaFoldDB" id="A0A1I0AWS0"/>
<accession>A0A1I0AWS0</accession>
<evidence type="ECO:0008006" key="3">
    <source>
        <dbReference type="Google" id="ProtNLM"/>
    </source>
</evidence>
<organism evidence="1 2">
    <name type="scientific">Geodermatophilus poikilotrophus</name>
    <dbReference type="NCBI Taxonomy" id="1333667"/>
    <lineage>
        <taxon>Bacteria</taxon>
        <taxon>Bacillati</taxon>
        <taxon>Actinomycetota</taxon>
        <taxon>Actinomycetes</taxon>
        <taxon>Geodermatophilales</taxon>
        <taxon>Geodermatophilaceae</taxon>
        <taxon>Geodermatophilus</taxon>
    </lineage>
</organism>
<reference evidence="2" key="1">
    <citation type="submission" date="2016-10" db="EMBL/GenBank/DDBJ databases">
        <authorList>
            <person name="Varghese N."/>
            <person name="Submissions S."/>
        </authorList>
    </citation>
    <scope>NUCLEOTIDE SEQUENCE [LARGE SCALE GENOMIC DNA]</scope>
    <source>
        <strain evidence="2">DSM 44209</strain>
    </source>
</reference>
<protein>
    <recommendedName>
        <fullName evidence="3">Alpha/beta hydrolase family protein</fullName>
    </recommendedName>
</protein>